<sequence length="60" mass="6742">MRVPENFLQVIQNNLTGMGDFLLVNCQCFLLSFCQLLGTFRFQKFLTSLIGGEGSFGFAE</sequence>
<dbReference type="KEGG" id="tpol:Mal48_21890"/>
<keyword evidence="1" id="KW-0812">Transmembrane</keyword>
<dbReference type="AlphaFoldDB" id="A0A517QMR3"/>
<organism evidence="2 3">
    <name type="scientific">Thalassoglobus polymorphus</name>
    <dbReference type="NCBI Taxonomy" id="2527994"/>
    <lineage>
        <taxon>Bacteria</taxon>
        <taxon>Pseudomonadati</taxon>
        <taxon>Planctomycetota</taxon>
        <taxon>Planctomycetia</taxon>
        <taxon>Planctomycetales</taxon>
        <taxon>Planctomycetaceae</taxon>
        <taxon>Thalassoglobus</taxon>
    </lineage>
</organism>
<keyword evidence="1" id="KW-0472">Membrane</keyword>
<evidence type="ECO:0000313" key="3">
    <source>
        <dbReference type="Proteomes" id="UP000315724"/>
    </source>
</evidence>
<name>A0A517QMR3_9PLAN</name>
<evidence type="ECO:0000313" key="2">
    <source>
        <dbReference type="EMBL" id="QDT32939.1"/>
    </source>
</evidence>
<proteinExistence type="predicted"/>
<dbReference type="EMBL" id="CP036267">
    <property type="protein sequence ID" value="QDT32939.1"/>
    <property type="molecule type" value="Genomic_DNA"/>
</dbReference>
<accession>A0A517QMR3</accession>
<keyword evidence="1" id="KW-1133">Transmembrane helix</keyword>
<evidence type="ECO:0000256" key="1">
    <source>
        <dbReference type="SAM" id="Phobius"/>
    </source>
</evidence>
<dbReference type="Proteomes" id="UP000315724">
    <property type="component" value="Chromosome"/>
</dbReference>
<gene>
    <name evidence="2" type="ORF">Mal48_21890</name>
</gene>
<reference evidence="2 3" key="1">
    <citation type="submission" date="2019-02" db="EMBL/GenBank/DDBJ databases">
        <title>Deep-cultivation of Planctomycetes and their phenomic and genomic characterization uncovers novel biology.</title>
        <authorList>
            <person name="Wiegand S."/>
            <person name="Jogler M."/>
            <person name="Boedeker C."/>
            <person name="Pinto D."/>
            <person name="Vollmers J."/>
            <person name="Rivas-Marin E."/>
            <person name="Kohn T."/>
            <person name="Peeters S.H."/>
            <person name="Heuer A."/>
            <person name="Rast P."/>
            <person name="Oberbeckmann S."/>
            <person name="Bunk B."/>
            <person name="Jeske O."/>
            <person name="Meyerdierks A."/>
            <person name="Storesund J.E."/>
            <person name="Kallscheuer N."/>
            <person name="Luecker S."/>
            <person name="Lage O.M."/>
            <person name="Pohl T."/>
            <person name="Merkel B.J."/>
            <person name="Hornburger P."/>
            <person name="Mueller R.-W."/>
            <person name="Bruemmer F."/>
            <person name="Labrenz M."/>
            <person name="Spormann A.M."/>
            <person name="Op den Camp H."/>
            <person name="Overmann J."/>
            <person name="Amann R."/>
            <person name="Jetten M.S.M."/>
            <person name="Mascher T."/>
            <person name="Medema M.H."/>
            <person name="Devos D.P."/>
            <person name="Kaster A.-K."/>
            <person name="Ovreas L."/>
            <person name="Rohde M."/>
            <person name="Galperin M.Y."/>
            <person name="Jogler C."/>
        </authorList>
    </citation>
    <scope>NUCLEOTIDE SEQUENCE [LARGE SCALE GENOMIC DNA]</scope>
    <source>
        <strain evidence="2 3">Mal48</strain>
    </source>
</reference>
<keyword evidence="3" id="KW-1185">Reference proteome</keyword>
<protein>
    <submittedName>
        <fullName evidence="2">Uncharacterized protein</fullName>
    </submittedName>
</protein>
<feature type="transmembrane region" description="Helical" evidence="1">
    <location>
        <begin position="21"/>
        <end position="40"/>
    </location>
</feature>